<organism evidence="3 4">
    <name type="scientific">Reticulomyxa filosa</name>
    <dbReference type="NCBI Taxonomy" id="46433"/>
    <lineage>
        <taxon>Eukaryota</taxon>
        <taxon>Sar</taxon>
        <taxon>Rhizaria</taxon>
        <taxon>Retaria</taxon>
        <taxon>Foraminifera</taxon>
        <taxon>Monothalamids</taxon>
        <taxon>Reticulomyxidae</taxon>
        <taxon>Reticulomyxa</taxon>
    </lineage>
</organism>
<dbReference type="EMBL" id="ASPP01025894">
    <property type="protein sequence ID" value="ETO07653.1"/>
    <property type="molecule type" value="Genomic_DNA"/>
</dbReference>
<reference evidence="3 4" key="1">
    <citation type="journal article" date="2013" name="Curr. Biol.">
        <title>The Genome of the Foraminiferan Reticulomyxa filosa.</title>
        <authorList>
            <person name="Glockner G."/>
            <person name="Hulsmann N."/>
            <person name="Schleicher M."/>
            <person name="Noegel A.A."/>
            <person name="Eichinger L."/>
            <person name="Gallinger C."/>
            <person name="Pawlowski J."/>
            <person name="Sierra R."/>
            <person name="Euteneuer U."/>
            <person name="Pillet L."/>
            <person name="Moustafa A."/>
            <person name="Platzer M."/>
            <person name="Groth M."/>
            <person name="Szafranski K."/>
            <person name="Schliwa M."/>
        </authorList>
    </citation>
    <scope>NUCLEOTIDE SEQUENCE [LARGE SCALE GENOMIC DNA]</scope>
</reference>
<feature type="non-terminal residue" evidence="3">
    <location>
        <position position="580"/>
    </location>
</feature>
<feature type="domain" description="CCHC-type" evidence="2">
    <location>
        <begin position="274"/>
        <end position="289"/>
    </location>
</feature>
<dbReference type="Proteomes" id="UP000023152">
    <property type="component" value="Unassembled WGS sequence"/>
</dbReference>
<keyword evidence="4" id="KW-1185">Reference proteome</keyword>
<evidence type="ECO:0000256" key="1">
    <source>
        <dbReference type="PROSITE-ProRule" id="PRU00047"/>
    </source>
</evidence>
<dbReference type="SUPFAM" id="SSF57756">
    <property type="entry name" value="Retrovirus zinc finger-like domains"/>
    <property type="match status" value="1"/>
</dbReference>
<dbReference type="InterPro" id="IPR036875">
    <property type="entry name" value="Znf_CCHC_sf"/>
</dbReference>
<sequence>MNGNADQEIASGDDNTLKLAMEAHNRFRKLFNGSRNDFPRWRRQFLAWKATYQLTDKFCHRYMLSQCLSLEVQEMAAAEEHKSFGELMNWMCKMFGGKHQIEDRTSDLVQFITRPGEEPLDILLRWRQAKFALKLELDYASECDVPSRKRLKPSDERLMEALLDSLSGIVRRLVYDRDPTTLEETEEALEFVQHRYEEEIRSRSKHLTLKRGNFRFTVKKAERNHRSVPYQWKDKQSTDIDLQHQNHNVSMDKGPRSKTNLTDNASKRQWNDECWRCGGHGHKKRDCREKQEIQTLEKQATNDANIEHILPMLVIDNAIETQDEIEIVLQTIEIGDIKAIADTGSSICAINERIANQFRQLLSKDSRACDIAHAGGRTTVSEKLELTLSNPGSKDMNGFKEHFYVVPNLPFNFILSRNTLRRLGYALRLEHEKLDQIQSEDILEAQGLEHTAALYSEAVSIKSKCLTKFVDPYATTSEHSIQKVSHASRSQKMHIANENNESETFAEQERPSFEQLDQPDMSLKQADPSPSLDTIDKSPSLLNIIDKSHRPWEPLHNVDEVASVDRKKTKDNINIHNIEI</sequence>
<evidence type="ECO:0000313" key="3">
    <source>
        <dbReference type="EMBL" id="ETO07653.1"/>
    </source>
</evidence>
<name>X6M0E1_RETFI</name>
<dbReference type="SMART" id="SM00343">
    <property type="entry name" value="ZnF_C2HC"/>
    <property type="match status" value="1"/>
</dbReference>
<dbReference type="AlphaFoldDB" id="X6M0E1"/>
<comment type="caution">
    <text evidence="3">The sequence shown here is derived from an EMBL/GenBank/DDBJ whole genome shotgun (WGS) entry which is preliminary data.</text>
</comment>
<dbReference type="GO" id="GO:0003676">
    <property type="term" value="F:nucleic acid binding"/>
    <property type="evidence" value="ECO:0007669"/>
    <property type="project" value="InterPro"/>
</dbReference>
<proteinExistence type="predicted"/>
<protein>
    <recommendedName>
        <fullName evidence="2">CCHC-type domain-containing protein</fullName>
    </recommendedName>
</protein>
<keyword evidence="1" id="KW-0862">Zinc</keyword>
<evidence type="ECO:0000313" key="4">
    <source>
        <dbReference type="Proteomes" id="UP000023152"/>
    </source>
</evidence>
<dbReference type="GO" id="GO:0008270">
    <property type="term" value="F:zinc ion binding"/>
    <property type="evidence" value="ECO:0007669"/>
    <property type="project" value="UniProtKB-KW"/>
</dbReference>
<dbReference type="CDD" id="cd00303">
    <property type="entry name" value="retropepsin_like"/>
    <property type="match status" value="1"/>
</dbReference>
<dbReference type="Gene3D" id="2.40.70.10">
    <property type="entry name" value="Acid Proteases"/>
    <property type="match status" value="1"/>
</dbReference>
<keyword evidence="1" id="KW-0479">Metal-binding</keyword>
<dbReference type="PROSITE" id="PS50158">
    <property type="entry name" value="ZF_CCHC"/>
    <property type="match status" value="1"/>
</dbReference>
<dbReference type="InterPro" id="IPR001878">
    <property type="entry name" value="Znf_CCHC"/>
</dbReference>
<accession>X6M0E1</accession>
<dbReference type="InterPro" id="IPR021109">
    <property type="entry name" value="Peptidase_aspartic_dom_sf"/>
</dbReference>
<gene>
    <name evidence="3" type="ORF">RFI_29737</name>
</gene>
<keyword evidence="1" id="KW-0863">Zinc-finger</keyword>
<evidence type="ECO:0000259" key="2">
    <source>
        <dbReference type="PROSITE" id="PS50158"/>
    </source>
</evidence>